<dbReference type="PANTHER" id="PTHR36391:SF1">
    <property type="entry name" value="FURRY"/>
    <property type="match status" value="1"/>
</dbReference>
<comment type="caution">
    <text evidence="1">The sequence shown here is derived from an EMBL/GenBank/DDBJ whole genome shotgun (WGS) entry which is preliminary data.</text>
</comment>
<name>A0A8T2RWI6_CERRI</name>
<keyword evidence="2" id="KW-1185">Reference proteome</keyword>
<accession>A0A8T2RWI6</accession>
<dbReference type="Proteomes" id="UP000825935">
    <property type="component" value="Chromosome 24"/>
</dbReference>
<evidence type="ECO:0000313" key="2">
    <source>
        <dbReference type="Proteomes" id="UP000825935"/>
    </source>
</evidence>
<dbReference type="OMA" id="GSKTHYV"/>
<proteinExistence type="predicted"/>
<protein>
    <submittedName>
        <fullName evidence="1">Uncharacterized protein</fullName>
    </submittedName>
</protein>
<dbReference type="PANTHER" id="PTHR36391">
    <property type="entry name" value="FURRY"/>
    <property type="match status" value="1"/>
</dbReference>
<dbReference type="EMBL" id="CM035429">
    <property type="protein sequence ID" value="KAH7299925.1"/>
    <property type="molecule type" value="Genomic_DNA"/>
</dbReference>
<dbReference type="OrthoDB" id="1904516at2759"/>
<evidence type="ECO:0000313" key="1">
    <source>
        <dbReference type="EMBL" id="KAH7299925.1"/>
    </source>
</evidence>
<reference evidence="1" key="1">
    <citation type="submission" date="2021-08" db="EMBL/GenBank/DDBJ databases">
        <title>WGS assembly of Ceratopteris richardii.</title>
        <authorList>
            <person name="Marchant D.B."/>
            <person name="Chen G."/>
            <person name="Jenkins J."/>
            <person name="Shu S."/>
            <person name="Leebens-Mack J."/>
            <person name="Grimwood J."/>
            <person name="Schmutz J."/>
            <person name="Soltis P."/>
            <person name="Soltis D."/>
            <person name="Chen Z.-H."/>
        </authorList>
    </citation>
    <scope>NUCLEOTIDE SEQUENCE</scope>
    <source>
        <strain evidence="1">Whitten #5841</strain>
        <tissue evidence="1">Leaf</tissue>
    </source>
</reference>
<sequence>MAVQTAYTTTRKFSTSIKQALKWVKLPWQITGPTSLPDFKDSVVDAPYYRVFCPATAPKRAVVPHAEPDHVLNIAYFSRGRRAPHKVTTIVAADAEALKAEKEEALASLAERKFSPSYLRFGSIVPLEDCPGDGYQK</sequence>
<gene>
    <name evidence="1" type="ORF">KP509_24G035900</name>
</gene>
<dbReference type="AlphaFoldDB" id="A0A8T2RWI6"/>
<organism evidence="1 2">
    <name type="scientific">Ceratopteris richardii</name>
    <name type="common">Triangle waterfern</name>
    <dbReference type="NCBI Taxonomy" id="49495"/>
    <lineage>
        <taxon>Eukaryota</taxon>
        <taxon>Viridiplantae</taxon>
        <taxon>Streptophyta</taxon>
        <taxon>Embryophyta</taxon>
        <taxon>Tracheophyta</taxon>
        <taxon>Polypodiopsida</taxon>
        <taxon>Polypodiidae</taxon>
        <taxon>Polypodiales</taxon>
        <taxon>Pteridineae</taxon>
        <taxon>Pteridaceae</taxon>
        <taxon>Parkerioideae</taxon>
        <taxon>Ceratopteris</taxon>
    </lineage>
</organism>